<keyword evidence="3" id="KW-1185">Reference proteome</keyword>
<proteinExistence type="predicted"/>
<evidence type="ECO:0000259" key="2">
    <source>
        <dbReference type="Pfam" id="PF10551"/>
    </source>
</evidence>
<dbReference type="KEGG" id="pavi:110768701"/>
<evidence type="ECO:0000259" key="1">
    <source>
        <dbReference type="Pfam" id="PF03101"/>
    </source>
</evidence>
<dbReference type="PANTHER" id="PTHR47718:SF15">
    <property type="entry name" value="PROTEIN FAR1-RELATED SEQUENCE 5-LIKE"/>
    <property type="match status" value="1"/>
</dbReference>
<sequence length="443" mass="50167">MESGQSSQSKGSRRVWKAHEEEALLTILEDVVNRGLRCDNDTDIQKEMAKAFGEMISESVDQLKTITNSLVKGSEPRPDIAAELAKMDLSIRASAMGLEGSAKMDRGVETSKGGCSDSGYLGGCESSSQGEPATASVNMSVEHPVSQSSDDNGVEIIVPRKEDVMGKEFKTIELAEEYYMSYAKGIGFSVRKDKLIRNLEGKVCRRRWCCSKEGLRNEKFNDRSDRIRQPKPITRENCPAHFWVGYEKKRDTYVVTKFEPHHNHELVTPLESPYPRCNRVVRNSDLAQAVGMRRALVRTCQTYEYMVDQCGGYLNVGFQIKDLYNKLDASRREILLDGDTEAALSYLKAKGAMDPEFFCKFSVDEENRLGNLFWRDSTSLLDYIAYGDVLIFDSTYKINIYDKPLVLFVGSNNYCSTVMFGCALLHDETFETYKWLLETSWHP</sequence>
<dbReference type="GeneID" id="110768701"/>
<feature type="domain" description="MULE transposase" evidence="2">
    <location>
        <begin position="389"/>
        <end position="439"/>
    </location>
</feature>
<dbReference type="InterPro" id="IPR018289">
    <property type="entry name" value="MULE_transposase_dom"/>
</dbReference>
<organism evidence="3 4">
    <name type="scientific">Prunus avium</name>
    <name type="common">Cherry</name>
    <name type="synonym">Cerasus avium</name>
    <dbReference type="NCBI Taxonomy" id="42229"/>
    <lineage>
        <taxon>Eukaryota</taxon>
        <taxon>Viridiplantae</taxon>
        <taxon>Streptophyta</taxon>
        <taxon>Embryophyta</taxon>
        <taxon>Tracheophyta</taxon>
        <taxon>Spermatophyta</taxon>
        <taxon>Magnoliopsida</taxon>
        <taxon>eudicotyledons</taxon>
        <taxon>Gunneridae</taxon>
        <taxon>Pentapetalae</taxon>
        <taxon>rosids</taxon>
        <taxon>fabids</taxon>
        <taxon>Rosales</taxon>
        <taxon>Rosaceae</taxon>
        <taxon>Amygdaloideae</taxon>
        <taxon>Amygdaleae</taxon>
        <taxon>Prunus</taxon>
    </lineage>
</organism>
<accession>A0A6P5TMM7</accession>
<protein>
    <submittedName>
        <fullName evidence="4">Protein FAR1-RELATED SEQUENCE 5-like</fullName>
    </submittedName>
</protein>
<dbReference type="Pfam" id="PF10551">
    <property type="entry name" value="MULE"/>
    <property type="match status" value="1"/>
</dbReference>
<dbReference type="Proteomes" id="UP000515124">
    <property type="component" value="Unplaced"/>
</dbReference>
<dbReference type="RefSeq" id="XP_021828236.1">
    <property type="nucleotide sequence ID" value="XM_021972544.1"/>
</dbReference>
<dbReference type="AlphaFoldDB" id="A0A6P5TMM7"/>
<reference evidence="4" key="1">
    <citation type="submission" date="2025-08" db="UniProtKB">
        <authorList>
            <consortium name="RefSeq"/>
        </authorList>
    </citation>
    <scope>IDENTIFICATION</scope>
</reference>
<dbReference type="InterPro" id="IPR004330">
    <property type="entry name" value="FAR1_DNA_bnd_dom"/>
</dbReference>
<evidence type="ECO:0000313" key="3">
    <source>
        <dbReference type="Proteomes" id="UP000515124"/>
    </source>
</evidence>
<evidence type="ECO:0000313" key="4">
    <source>
        <dbReference type="RefSeq" id="XP_021828236.1"/>
    </source>
</evidence>
<dbReference type="Pfam" id="PF03101">
    <property type="entry name" value="FAR1"/>
    <property type="match status" value="1"/>
</dbReference>
<feature type="domain" description="FAR1" evidence="1">
    <location>
        <begin position="177"/>
        <end position="267"/>
    </location>
</feature>
<gene>
    <name evidence="4" type="primary">LOC110768701</name>
</gene>
<name>A0A6P5TMM7_PRUAV</name>
<dbReference type="PANTHER" id="PTHR47718">
    <property type="entry name" value="OS01G0519700 PROTEIN"/>
    <property type="match status" value="1"/>
</dbReference>